<evidence type="ECO:0000313" key="2">
    <source>
        <dbReference type="EMBL" id="WRQ85616.1"/>
    </source>
</evidence>
<protein>
    <submittedName>
        <fullName evidence="2">Transposase</fullName>
    </submittedName>
</protein>
<dbReference type="PANTHER" id="PTHR34322:SF2">
    <property type="entry name" value="TRANSPOSASE IS200-LIKE DOMAIN-CONTAINING PROTEIN"/>
    <property type="match status" value="1"/>
</dbReference>
<reference evidence="2 3" key="2">
    <citation type="submission" date="2023-12" db="EMBL/GenBank/DDBJ databases">
        <title>Description of an unclassified Opitutus bacterium of Verrucomicrobiota.</title>
        <authorList>
            <person name="Zhang D.-F."/>
        </authorList>
    </citation>
    <scope>NUCLEOTIDE SEQUENCE [LARGE SCALE GENOMIC DNA]</scope>
    <source>
        <strain evidence="2 3">WL0086</strain>
    </source>
</reference>
<sequence length="294" mass="34210">MINRGNYRWDVFGSAGAAQRFVETLEEAVQRYEWELGAYVVMRNHYHLAVRTPVPNLSAGMHWLQATFAARFNRLRGENGHLFQGRYKALLLQDEEVWARVADYIHLNPLRAFVVEPAQLGNFRWSSLRRYLSRDSAPGLTANPWLGTLGWNQSRRKDWLRYLDYLKEIHAIEQGKPLRERSNYTRGWAIGATEWKQVVATDNAAAVASKPHAEYTTPQEANHARWRARLGEILKARHRSTADLQATRRAERWKCEVADQLQRETGASLVWLAEQLNIQRSATLRMGLWRMRKM</sequence>
<dbReference type="RefSeq" id="WP_221032841.1">
    <property type="nucleotide sequence ID" value="NZ_CP139781.1"/>
</dbReference>
<dbReference type="Pfam" id="PF01797">
    <property type="entry name" value="Y1_Tnp"/>
    <property type="match status" value="1"/>
</dbReference>
<dbReference type="Proteomes" id="UP000738431">
    <property type="component" value="Chromosome"/>
</dbReference>
<dbReference type="InterPro" id="IPR002686">
    <property type="entry name" value="Transposase_17"/>
</dbReference>
<dbReference type="EMBL" id="CP139781">
    <property type="protein sequence ID" value="WRQ85616.1"/>
    <property type="molecule type" value="Genomic_DNA"/>
</dbReference>
<organism evidence="2 3">
    <name type="scientific">Actomonas aquatica</name>
    <dbReference type="NCBI Taxonomy" id="2866162"/>
    <lineage>
        <taxon>Bacteria</taxon>
        <taxon>Pseudomonadati</taxon>
        <taxon>Verrucomicrobiota</taxon>
        <taxon>Opitutia</taxon>
        <taxon>Opitutales</taxon>
        <taxon>Opitutaceae</taxon>
        <taxon>Actomonas</taxon>
    </lineage>
</organism>
<proteinExistence type="predicted"/>
<reference evidence="2 3" key="1">
    <citation type="submission" date="2021-08" db="EMBL/GenBank/DDBJ databases">
        <authorList>
            <person name="Zhang D."/>
            <person name="Zhang A."/>
            <person name="Wang L."/>
        </authorList>
    </citation>
    <scope>NUCLEOTIDE SEQUENCE [LARGE SCALE GENOMIC DNA]</scope>
    <source>
        <strain evidence="2 3">WL0086</strain>
    </source>
</reference>
<keyword evidence="3" id="KW-1185">Reference proteome</keyword>
<gene>
    <name evidence="2" type="ORF">K1X11_012460</name>
</gene>
<dbReference type="Gene3D" id="3.30.70.1290">
    <property type="entry name" value="Transposase IS200-like"/>
    <property type="match status" value="1"/>
</dbReference>
<name>A0ABZ1C1V1_9BACT</name>
<dbReference type="SMART" id="SM01321">
    <property type="entry name" value="Y1_Tnp"/>
    <property type="match status" value="1"/>
</dbReference>
<dbReference type="PANTHER" id="PTHR34322">
    <property type="entry name" value="TRANSPOSASE, Y1_TNP DOMAIN-CONTAINING"/>
    <property type="match status" value="1"/>
</dbReference>
<evidence type="ECO:0000313" key="3">
    <source>
        <dbReference type="Proteomes" id="UP000738431"/>
    </source>
</evidence>
<dbReference type="SUPFAM" id="SSF143422">
    <property type="entry name" value="Transposase IS200-like"/>
    <property type="match status" value="1"/>
</dbReference>
<feature type="domain" description="Transposase IS200-like" evidence="1">
    <location>
        <begin position="1"/>
        <end position="108"/>
    </location>
</feature>
<evidence type="ECO:0000259" key="1">
    <source>
        <dbReference type="SMART" id="SM01321"/>
    </source>
</evidence>
<accession>A0ABZ1C1V1</accession>
<dbReference type="InterPro" id="IPR036515">
    <property type="entry name" value="Transposase_17_sf"/>
</dbReference>